<dbReference type="EMBL" id="RJSF01000036">
    <property type="protein sequence ID" value="RNM14967.1"/>
    <property type="molecule type" value="Genomic_DNA"/>
</dbReference>
<sequence>MVRSSTRFALVAAAGMAAVLFTLVPALLLRGAAPPSMADVVPTGTATTTAPPSQNGPAKNLTWHNCSIVSGPEYIGGVCAGSKSEGRSVKEILGKDPVPTCWDDPVSDEDLAAMGKANTAGPEGITYYWHSCLSGIDPKTKTREPGGIQIKTWLIHLTNGTPPQTLTANQQTLVDGVRQQGNVPDPVAVVSPSDHPRVGLNVAFLNGHDGELEVRPLGAVIHAHVDHTYVEPLGAGSAPRIDCPGNGTPATPGQTPRPGDGLCWYKYLHSSAGQADEKFQVQITSHWVVEISATGEAGTFEPLDDFTKSAVTPMSVTEIQALVVQ</sequence>
<reference evidence="1 2" key="1">
    <citation type="submission" date="2018-11" db="EMBL/GenBank/DDBJ databases">
        <authorList>
            <person name="Li F."/>
        </authorList>
    </citation>
    <scope>NUCLEOTIDE SEQUENCE [LARGE SCALE GENOMIC DNA]</scope>
    <source>
        <strain evidence="1 2">Gsoil 818</strain>
    </source>
</reference>
<keyword evidence="2" id="KW-1185">Reference proteome</keyword>
<protein>
    <submittedName>
        <fullName evidence="1">Uncharacterized protein</fullName>
    </submittedName>
</protein>
<accession>A0A3N0GR85</accession>
<comment type="caution">
    <text evidence="1">The sequence shown here is derived from an EMBL/GenBank/DDBJ whole genome shotgun (WGS) entry which is preliminary data.</text>
</comment>
<proteinExistence type="predicted"/>
<dbReference type="AlphaFoldDB" id="A0A3N0GR85"/>
<dbReference type="Proteomes" id="UP000279994">
    <property type="component" value="Unassembled WGS sequence"/>
</dbReference>
<organism evidence="1 2">
    <name type="scientific">Nocardioides pocheonensis</name>
    <dbReference type="NCBI Taxonomy" id="661485"/>
    <lineage>
        <taxon>Bacteria</taxon>
        <taxon>Bacillati</taxon>
        <taxon>Actinomycetota</taxon>
        <taxon>Actinomycetes</taxon>
        <taxon>Propionibacteriales</taxon>
        <taxon>Nocardioidaceae</taxon>
        <taxon>Nocardioides</taxon>
    </lineage>
</organism>
<gene>
    <name evidence="1" type="ORF">EFL26_09635</name>
</gene>
<evidence type="ECO:0000313" key="2">
    <source>
        <dbReference type="Proteomes" id="UP000279994"/>
    </source>
</evidence>
<name>A0A3N0GR85_9ACTN</name>
<evidence type="ECO:0000313" key="1">
    <source>
        <dbReference type="EMBL" id="RNM14967.1"/>
    </source>
</evidence>